<gene>
    <name evidence="1" type="ORF">R1flu_014414</name>
</gene>
<organism evidence="1 2">
    <name type="scientific">Riccia fluitans</name>
    <dbReference type="NCBI Taxonomy" id="41844"/>
    <lineage>
        <taxon>Eukaryota</taxon>
        <taxon>Viridiplantae</taxon>
        <taxon>Streptophyta</taxon>
        <taxon>Embryophyta</taxon>
        <taxon>Marchantiophyta</taxon>
        <taxon>Marchantiopsida</taxon>
        <taxon>Marchantiidae</taxon>
        <taxon>Marchantiales</taxon>
        <taxon>Ricciaceae</taxon>
        <taxon>Riccia</taxon>
    </lineage>
</organism>
<accession>A0ABD1YGA1</accession>
<keyword evidence="2" id="KW-1185">Reference proteome</keyword>
<reference evidence="1 2" key="1">
    <citation type="submission" date="2024-09" db="EMBL/GenBank/DDBJ databases">
        <title>Chromosome-scale assembly of Riccia fluitans.</title>
        <authorList>
            <person name="Paukszto L."/>
            <person name="Sawicki J."/>
            <person name="Karawczyk K."/>
            <person name="Piernik-Szablinska J."/>
            <person name="Szczecinska M."/>
            <person name="Mazdziarz M."/>
        </authorList>
    </citation>
    <scope>NUCLEOTIDE SEQUENCE [LARGE SCALE GENOMIC DNA]</scope>
    <source>
        <strain evidence="1">Rf_01</strain>
        <tissue evidence="1">Aerial parts of the thallus</tissue>
    </source>
</reference>
<dbReference type="Proteomes" id="UP001605036">
    <property type="component" value="Unassembled WGS sequence"/>
</dbReference>
<dbReference type="EMBL" id="JBHFFA010000004">
    <property type="protein sequence ID" value="KAL2629728.1"/>
    <property type="molecule type" value="Genomic_DNA"/>
</dbReference>
<proteinExistence type="predicted"/>
<dbReference type="AlphaFoldDB" id="A0ABD1YGA1"/>
<sequence length="106" mass="11907">MGLELDWYSKKTILTCTAPKRLPSLTSISSMVVVVKQRLVSTMFWRVGKTGVCVAHQQCENNGQAAGPNCQSKNNWRTRDFVVVMTLETEFLLKEVELDQVAAVMN</sequence>
<comment type="caution">
    <text evidence="1">The sequence shown here is derived from an EMBL/GenBank/DDBJ whole genome shotgun (WGS) entry which is preliminary data.</text>
</comment>
<protein>
    <submittedName>
        <fullName evidence="1">Uncharacterized protein</fullName>
    </submittedName>
</protein>
<evidence type="ECO:0000313" key="1">
    <source>
        <dbReference type="EMBL" id="KAL2629728.1"/>
    </source>
</evidence>
<evidence type="ECO:0000313" key="2">
    <source>
        <dbReference type="Proteomes" id="UP001605036"/>
    </source>
</evidence>
<name>A0ABD1YGA1_9MARC</name>